<proteinExistence type="predicted"/>
<accession>A0ACC4BVD8</accession>
<evidence type="ECO:0000313" key="2">
    <source>
        <dbReference type="Proteomes" id="UP000309997"/>
    </source>
</evidence>
<keyword evidence="2" id="KW-1185">Reference proteome</keyword>
<protein>
    <submittedName>
        <fullName evidence="1">Uncharacterized protein</fullName>
    </submittedName>
</protein>
<sequence>MEEGEEVTIAEDQRVVDISLKDLAKKLEEFAKARDWEKYHSPRNLLLAMVGEVGELSEIFQWKGEVGKGLPDWEESDKEHLAEELSDVLLYLIRLADICGVDLDRLQNTTELLWLGSSVFGGLDKFGAAMTLVKSDIGMRLENKYLSDPSKYNHLYTMIQEEVDAKTAKRSSSCTNCLLWLTRAMDFLVELFLNLLAHPDWTMSQACTDSYGKTLKKFHGWVASSYSTVVMKLVPDRKKFMEVISGPGNVSADMEQFCTTFPPFLEENHKFLHKGTKCTLKLGNFGGLKEEGPERLAVFALQRSVWFGSRYYALRKAVLPTFKHREEQQKKPKARAIFPNRFSRAFMKRQTTKFGDFPVHSIPPLFLIGDKATNQELTSIRVEGRHLVHGTKLCVPGQRLFDVQSLTLQDHGIVLTSSFSFSKMNEFNSPPELLCVTSNSKEEVKSLPTDPPAEDTIQTEKPRQRSRRSSGSASSLLNSPDRRSSDSSRNSRHQSSSGTGSPLNSPRGTEAPKSYRRRRSSNKSMDSPKGESSGTNRISRRQKNSSLGDESPTHDQPSIPKHSRGRKSKGSAGSGSSKSKEKKSSKEAVPFSDPGSGGNFGASALRNLQIKWNWISRTLSMQQFSAVLDWRWNNEDRNNMKKKQKRKQHQERRRMINQT</sequence>
<name>A0ACC4BVD8_POPAL</name>
<gene>
    <name evidence="1" type="ORF">D5086_016916</name>
</gene>
<reference evidence="1 2" key="1">
    <citation type="journal article" date="2024" name="Plant Biotechnol. J.">
        <title>Genome and CRISPR/Cas9 system of a widespread forest tree (Populus alba) in the world.</title>
        <authorList>
            <person name="Liu Y.J."/>
            <person name="Jiang P.F."/>
            <person name="Han X.M."/>
            <person name="Li X.Y."/>
            <person name="Wang H.M."/>
            <person name="Wang Y.J."/>
            <person name="Wang X.X."/>
            <person name="Zeng Q.Y."/>
        </authorList>
    </citation>
    <scope>NUCLEOTIDE SEQUENCE [LARGE SCALE GENOMIC DNA]</scope>
    <source>
        <strain evidence="2">cv. PAL-ZL1</strain>
    </source>
</reference>
<dbReference type="EMBL" id="RCHU02000008">
    <property type="protein sequence ID" value="KAL3582584.1"/>
    <property type="molecule type" value="Genomic_DNA"/>
</dbReference>
<comment type="caution">
    <text evidence="1">The sequence shown here is derived from an EMBL/GenBank/DDBJ whole genome shotgun (WGS) entry which is preliminary data.</text>
</comment>
<evidence type="ECO:0000313" key="1">
    <source>
        <dbReference type="EMBL" id="KAL3582584.1"/>
    </source>
</evidence>
<organism evidence="1 2">
    <name type="scientific">Populus alba</name>
    <name type="common">White poplar</name>
    <dbReference type="NCBI Taxonomy" id="43335"/>
    <lineage>
        <taxon>Eukaryota</taxon>
        <taxon>Viridiplantae</taxon>
        <taxon>Streptophyta</taxon>
        <taxon>Embryophyta</taxon>
        <taxon>Tracheophyta</taxon>
        <taxon>Spermatophyta</taxon>
        <taxon>Magnoliopsida</taxon>
        <taxon>eudicotyledons</taxon>
        <taxon>Gunneridae</taxon>
        <taxon>Pentapetalae</taxon>
        <taxon>rosids</taxon>
        <taxon>fabids</taxon>
        <taxon>Malpighiales</taxon>
        <taxon>Salicaceae</taxon>
        <taxon>Saliceae</taxon>
        <taxon>Populus</taxon>
    </lineage>
</organism>
<dbReference type="Proteomes" id="UP000309997">
    <property type="component" value="Unassembled WGS sequence"/>
</dbReference>